<dbReference type="Proteomes" id="UP001165064">
    <property type="component" value="Unassembled WGS sequence"/>
</dbReference>
<name>A0ACB5U4E5_AMBMO</name>
<accession>A0ACB5U4E5</accession>
<reference evidence="1" key="1">
    <citation type="submission" date="2023-04" db="EMBL/GenBank/DDBJ databases">
        <title>Ambrosiozyma monospora NBRC 10751.</title>
        <authorList>
            <person name="Ichikawa N."/>
            <person name="Sato H."/>
            <person name="Tonouchi N."/>
        </authorList>
    </citation>
    <scope>NUCLEOTIDE SEQUENCE</scope>
    <source>
        <strain evidence="1">NBRC 10751</strain>
    </source>
</reference>
<keyword evidence="2" id="KW-1185">Reference proteome</keyword>
<evidence type="ECO:0000313" key="1">
    <source>
        <dbReference type="EMBL" id="GMF01291.1"/>
    </source>
</evidence>
<comment type="caution">
    <text evidence="1">The sequence shown here is derived from an EMBL/GenBank/DDBJ whole genome shotgun (WGS) entry which is preliminary data.</text>
</comment>
<evidence type="ECO:0000313" key="2">
    <source>
        <dbReference type="Proteomes" id="UP001165064"/>
    </source>
</evidence>
<dbReference type="EMBL" id="BSXS01011797">
    <property type="protein sequence ID" value="GMF01291.1"/>
    <property type="molecule type" value="Genomic_DNA"/>
</dbReference>
<organism evidence="1 2">
    <name type="scientific">Ambrosiozyma monospora</name>
    <name type="common">Yeast</name>
    <name type="synonym">Endomycopsis monosporus</name>
    <dbReference type="NCBI Taxonomy" id="43982"/>
    <lineage>
        <taxon>Eukaryota</taxon>
        <taxon>Fungi</taxon>
        <taxon>Dikarya</taxon>
        <taxon>Ascomycota</taxon>
        <taxon>Saccharomycotina</taxon>
        <taxon>Pichiomycetes</taxon>
        <taxon>Pichiales</taxon>
        <taxon>Pichiaceae</taxon>
        <taxon>Ambrosiozyma</taxon>
    </lineage>
</organism>
<proteinExistence type="predicted"/>
<protein>
    <submittedName>
        <fullName evidence="1">Unnamed protein product</fullName>
    </submittedName>
</protein>
<gene>
    <name evidence="1" type="ORF">Amon02_001121900</name>
</gene>
<sequence length="228" mass="25380">MKHVILQDTVTEADLLFQQPLNFDQLLNSQVPTGANGAGANGGSIADVFQSQFSSMEDHEGFSDSLVDHTLEVPRGNEIDELAGVDDDLELDLDFDLDGNNANNNNNNANNNEHDSTIEAGRGTHEPNFSGMPDTNDLPDLGFDDDYALPDFDEPQVPSPEEEEGPEEPRTPESTSIQEIPFDENDEQSKKQKQHKKPRKPRVFENTNVVRTARKRVIYDDGTESNRI</sequence>